<proteinExistence type="predicted"/>
<dbReference type="EMBL" id="GGEC01007506">
    <property type="protein sequence ID" value="MBW87989.1"/>
    <property type="molecule type" value="Transcribed_RNA"/>
</dbReference>
<sequence>MVRLFLCNLEVIGLSPEYTLFFHFCKNTSLFKALYLSLFRLDDILWHAY</sequence>
<name>A0A2P2J3C3_RHIMU</name>
<dbReference type="AlphaFoldDB" id="A0A2P2J3C3"/>
<reference evidence="1" key="1">
    <citation type="submission" date="2018-02" db="EMBL/GenBank/DDBJ databases">
        <title>Rhizophora mucronata_Transcriptome.</title>
        <authorList>
            <person name="Meera S.P."/>
            <person name="Sreeshan A."/>
            <person name="Augustine A."/>
        </authorList>
    </citation>
    <scope>NUCLEOTIDE SEQUENCE</scope>
    <source>
        <tissue evidence="1">Leaf</tissue>
    </source>
</reference>
<accession>A0A2P2J3C3</accession>
<protein>
    <submittedName>
        <fullName evidence="1">Uncharacterized protein</fullName>
    </submittedName>
</protein>
<organism evidence="1">
    <name type="scientific">Rhizophora mucronata</name>
    <name type="common">Asiatic mangrove</name>
    <dbReference type="NCBI Taxonomy" id="61149"/>
    <lineage>
        <taxon>Eukaryota</taxon>
        <taxon>Viridiplantae</taxon>
        <taxon>Streptophyta</taxon>
        <taxon>Embryophyta</taxon>
        <taxon>Tracheophyta</taxon>
        <taxon>Spermatophyta</taxon>
        <taxon>Magnoliopsida</taxon>
        <taxon>eudicotyledons</taxon>
        <taxon>Gunneridae</taxon>
        <taxon>Pentapetalae</taxon>
        <taxon>rosids</taxon>
        <taxon>fabids</taxon>
        <taxon>Malpighiales</taxon>
        <taxon>Rhizophoraceae</taxon>
        <taxon>Rhizophora</taxon>
    </lineage>
</organism>
<evidence type="ECO:0000313" key="1">
    <source>
        <dbReference type="EMBL" id="MBW87989.1"/>
    </source>
</evidence>